<dbReference type="EMBL" id="KZ613948">
    <property type="protein sequence ID" value="PMD38525.1"/>
    <property type="molecule type" value="Genomic_DNA"/>
</dbReference>
<name>A0A2J6RJ30_HYAVF</name>
<dbReference type="Gene3D" id="3.30.160.60">
    <property type="entry name" value="Classic Zinc Finger"/>
    <property type="match status" value="1"/>
</dbReference>
<keyword evidence="1" id="KW-0862">Zinc</keyword>
<dbReference type="PROSITE" id="PS00028">
    <property type="entry name" value="ZINC_FINGER_C2H2_1"/>
    <property type="match status" value="1"/>
</dbReference>
<dbReference type="OrthoDB" id="2687452at2759"/>
<dbReference type="GO" id="GO:0008270">
    <property type="term" value="F:zinc ion binding"/>
    <property type="evidence" value="ECO:0007669"/>
    <property type="project" value="UniProtKB-KW"/>
</dbReference>
<dbReference type="InterPro" id="IPR013087">
    <property type="entry name" value="Znf_C2H2_type"/>
</dbReference>
<accession>A0A2J6RJ30</accession>
<dbReference type="PROSITE" id="PS50157">
    <property type="entry name" value="ZINC_FINGER_C2H2_2"/>
    <property type="match status" value="1"/>
</dbReference>
<proteinExistence type="predicted"/>
<evidence type="ECO:0000256" key="1">
    <source>
        <dbReference type="PROSITE-ProRule" id="PRU00042"/>
    </source>
</evidence>
<dbReference type="InterPro" id="IPR036236">
    <property type="entry name" value="Znf_C2H2_sf"/>
</dbReference>
<dbReference type="Proteomes" id="UP000235786">
    <property type="component" value="Unassembled WGS sequence"/>
</dbReference>
<evidence type="ECO:0000259" key="2">
    <source>
        <dbReference type="PROSITE" id="PS50157"/>
    </source>
</evidence>
<keyword evidence="1" id="KW-0863">Zinc-finger</keyword>
<dbReference type="SUPFAM" id="SSF57667">
    <property type="entry name" value="beta-beta-alpha zinc fingers"/>
    <property type="match status" value="2"/>
</dbReference>
<organism evidence="3 4">
    <name type="scientific">Hyaloscypha variabilis (strain UAMH 11265 / GT02V1 / F)</name>
    <name type="common">Meliniomyces variabilis</name>
    <dbReference type="NCBI Taxonomy" id="1149755"/>
    <lineage>
        <taxon>Eukaryota</taxon>
        <taxon>Fungi</taxon>
        <taxon>Dikarya</taxon>
        <taxon>Ascomycota</taxon>
        <taxon>Pezizomycotina</taxon>
        <taxon>Leotiomycetes</taxon>
        <taxon>Helotiales</taxon>
        <taxon>Hyaloscyphaceae</taxon>
        <taxon>Hyaloscypha</taxon>
        <taxon>Hyaloscypha variabilis</taxon>
    </lineage>
</organism>
<dbReference type="STRING" id="1149755.A0A2J6RJ30"/>
<protein>
    <recommendedName>
        <fullName evidence="2">C2H2-type domain-containing protein</fullName>
    </recommendedName>
</protein>
<dbReference type="AlphaFoldDB" id="A0A2J6RJ30"/>
<dbReference type="Pfam" id="PF00096">
    <property type="entry name" value="zf-C2H2"/>
    <property type="match status" value="1"/>
</dbReference>
<feature type="domain" description="C2H2-type" evidence="2">
    <location>
        <begin position="12"/>
        <end position="42"/>
    </location>
</feature>
<reference evidence="3 4" key="1">
    <citation type="submission" date="2016-04" db="EMBL/GenBank/DDBJ databases">
        <title>A degradative enzymes factory behind the ericoid mycorrhizal symbiosis.</title>
        <authorList>
            <consortium name="DOE Joint Genome Institute"/>
            <person name="Martino E."/>
            <person name="Morin E."/>
            <person name="Grelet G."/>
            <person name="Kuo A."/>
            <person name="Kohler A."/>
            <person name="Daghino S."/>
            <person name="Barry K."/>
            <person name="Choi C."/>
            <person name="Cichocki N."/>
            <person name="Clum A."/>
            <person name="Copeland A."/>
            <person name="Hainaut M."/>
            <person name="Haridas S."/>
            <person name="Labutti K."/>
            <person name="Lindquist E."/>
            <person name="Lipzen A."/>
            <person name="Khouja H.-R."/>
            <person name="Murat C."/>
            <person name="Ohm R."/>
            <person name="Olson A."/>
            <person name="Spatafora J."/>
            <person name="Veneault-Fourrey C."/>
            <person name="Henrissat B."/>
            <person name="Grigoriev I."/>
            <person name="Martin F."/>
            <person name="Perotto S."/>
        </authorList>
    </citation>
    <scope>NUCLEOTIDE SEQUENCE [LARGE SCALE GENOMIC DNA]</scope>
    <source>
        <strain evidence="3 4">F</strain>
    </source>
</reference>
<keyword evidence="1" id="KW-0479">Metal-binding</keyword>
<feature type="non-terminal residue" evidence="3">
    <location>
        <position position="71"/>
    </location>
</feature>
<sequence length="71" mass="8448">MTDAKNGGKKRLVCPHRDCTLTFPRNYELERHRKTIHSPNISIVCSVYGCNRISKPFPRLDKFYEHIRKHH</sequence>
<gene>
    <name evidence="3" type="ORF">L207DRAFT_431407</name>
</gene>
<dbReference type="SMART" id="SM00355">
    <property type="entry name" value="ZnF_C2H2"/>
    <property type="match status" value="2"/>
</dbReference>
<keyword evidence="4" id="KW-1185">Reference proteome</keyword>
<evidence type="ECO:0000313" key="4">
    <source>
        <dbReference type="Proteomes" id="UP000235786"/>
    </source>
</evidence>
<evidence type="ECO:0000313" key="3">
    <source>
        <dbReference type="EMBL" id="PMD38525.1"/>
    </source>
</evidence>